<keyword evidence="3" id="KW-1185">Reference proteome</keyword>
<sequence length="209" mass="23065">MKLGQLSKQYHPKSPVSLGALWTICTRLNARAVQVRARSSQVAINEQMLCHDVGTTCTGTSSYLFKICSIIGTDFPGVGGLPGDEELVDAPSEDKRLDNPSEEEEEVPSEGGNYHIISYGDLPWVRDFHLKAEDTRGGRVLTARPRMSARFKKGHCIGNLFGFPTSIFRGNTRNLLAINQGLEARELWMAALHLGADQPFRNIPTGRAR</sequence>
<proteinExistence type="predicted"/>
<gene>
    <name evidence="2" type="ORF">Cgig2_001791</name>
</gene>
<protein>
    <submittedName>
        <fullName evidence="2">Uncharacterized protein</fullName>
    </submittedName>
</protein>
<evidence type="ECO:0000256" key="1">
    <source>
        <dbReference type="SAM" id="MobiDB-lite"/>
    </source>
</evidence>
<evidence type="ECO:0000313" key="2">
    <source>
        <dbReference type="EMBL" id="KAJ8442698.1"/>
    </source>
</evidence>
<evidence type="ECO:0000313" key="3">
    <source>
        <dbReference type="Proteomes" id="UP001153076"/>
    </source>
</evidence>
<dbReference type="EMBL" id="JAKOGI010000136">
    <property type="protein sequence ID" value="KAJ8442698.1"/>
    <property type="molecule type" value="Genomic_DNA"/>
</dbReference>
<dbReference type="AlphaFoldDB" id="A0A9Q1KH12"/>
<organism evidence="2 3">
    <name type="scientific">Carnegiea gigantea</name>
    <dbReference type="NCBI Taxonomy" id="171969"/>
    <lineage>
        <taxon>Eukaryota</taxon>
        <taxon>Viridiplantae</taxon>
        <taxon>Streptophyta</taxon>
        <taxon>Embryophyta</taxon>
        <taxon>Tracheophyta</taxon>
        <taxon>Spermatophyta</taxon>
        <taxon>Magnoliopsida</taxon>
        <taxon>eudicotyledons</taxon>
        <taxon>Gunneridae</taxon>
        <taxon>Pentapetalae</taxon>
        <taxon>Caryophyllales</taxon>
        <taxon>Cactineae</taxon>
        <taxon>Cactaceae</taxon>
        <taxon>Cactoideae</taxon>
        <taxon>Echinocereeae</taxon>
        <taxon>Carnegiea</taxon>
    </lineage>
</organism>
<accession>A0A9Q1KH12</accession>
<feature type="region of interest" description="Disordered" evidence="1">
    <location>
        <begin position="91"/>
        <end position="110"/>
    </location>
</feature>
<name>A0A9Q1KH12_9CARY</name>
<comment type="caution">
    <text evidence="2">The sequence shown here is derived from an EMBL/GenBank/DDBJ whole genome shotgun (WGS) entry which is preliminary data.</text>
</comment>
<reference evidence="2" key="1">
    <citation type="submission" date="2022-04" db="EMBL/GenBank/DDBJ databases">
        <title>Carnegiea gigantea Genome sequencing and assembly v2.</title>
        <authorList>
            <person name="Copetti D."/>
            <person name="Sanderson M.J."/>
            <person name="Burquez A."/>
            <person name="Wojciechowski M.F."/>
        </authorList>
    </citation>
    <scope>NUCLEOTIDE SEQUENCE</scope>
    <source>
        <strain evidence="2">SGP5-SGP5p</strain>
        <tissue evidence="2">Aerial part</tissue>
    </source>
</reference>
<dbReference type="Proteomes" id="UP001153076">
    <property type="component" value="Unassembled WGS sequence"/>
</dbReference>